<dbReference type="Gene3D" id="3.40.630.30">
    <property type="match status" value="1"/>
</dbReference>
<accession>A0ABP7CSQ3</accession>
<dbReference type="PROSITE" id="PS51186">
    <property type="entry name" value="GNAT"/>
    <property type="match status" value="1"/>
</dbReference>
<dbReference type="PANTHER" id="PTHR43877">
    <property type="entry name" value="AMINOALKYLPHOSPHONATE N-ACETYLTRANSFERASE-RELATED-RELATED"/>
    <property type="match status" value="1"/>
</dbReference>
<evidence type="ECO:0000259" key="3">
    <source>
        <dbReference type="PROSITE" id="PS51186"/>
    </source>
</evidence>
<protein>
    <recommendedName>
        <fullName evidence="3">N-acetyltransferase domain-containing protein</fullName>
    </recommendedName>
</protein>
<dbReference type="InterPro" id="IPR016181">
    <property type="entry name" value="Acyl_CoA_acyltransferase"/>
</dbReference>
<evidence type="ECO:0000313" key="5">
    <source>
        <dbReference type="Proteomes" id="UP001500051"/>
    </source>
</evidence>
<proteinExistence type="predicted"/>
<dbReference type="SUPFAM" id="SSF55729">
    <property type="entry name" value="Acyl-CoA N-acyltransferases (Nat)"/>
    <property type="match status" value="1"/>
</dbReference>
<sequence length="199" mass="21485">MEVVATDQSQKAGAVLIRDAQVLDAPAMGELMVTTWLRAHRAHIPAGAWHRRRASWTPEDSAAGWERHLRDRDADPGGAQACYLVAEDPAGSLVAVAAAAVAANDPTGSTGEVGSLYVDPDHQRHGLGRQMLQQLATRLGTMGVRTLHIGVIATNVDAQRFYEALGGHPEGERLFDEDGDLLPERIYAWPDLTTLLPQP</sequence>
<dbReference type="Pfam" id="PF00583">
    <property type="entry name" value="Acetyltransf_1"/>
    <property type="match status" value="1"/>
</dbReference>
<dbReference type="EMBL" id="BAAAYX010000002">
    <property type="protein sequence ID" value="GAA3695783.1"/>
    <property type="molecule type" value="Genomic_DNA"/>
</dbReference>
<dbReference type="InterPro" id="IPR050832">
    <property type="entry name" value="Bact_Acetyltransf"/>
</dbReference>
<organism evidence="4 5">
    <name type="scientific">Microlunatus aurantiacus</name>
    <dbReference type="NCBI Taxonomy" id="446786"/>
    <lineage>
        <taxon>Bacteria</taxon>
        <taxon>Bacillati</taxon>
        <taxon>Actinomycetota</taxon>
        <taxon>Actinomycetes</taxon>
        <taxon>Propionibacteriales</taxon>
        <taxon>Propionibacteriaceae</taxon>
        <taxon>Microlunatus</taxon>
    </lineage>
</organism>
<reference evidence="5" key="1">
    <citation type="journal article" date="2019" name="Int. J. Syst. Evol. Microbiol.">
        <title>The Global Catalogue of Microorganisms (GCM) 10K type strain sequencing project: providing services to taxonomists for standard genome sequencing and annotation.</title>
        <authorList>
            <consortium name="The Broad Institute Genomics Platform"/>
            <consortium name="The Broad Institute Genome Sequencing Center for Infectious Disease"/>
            <person name="Wu L."/>
            <person name="Ma J."/>
        </authorList>
    </citation>
    <scope>NUCLEOTIDE SEQUENCE [LARGE SCALE GENOMIC DNA]</scope>
    <source>
        <strain evidence="5">JCM 16548</strain>
    </source>
</reference>
<dbReference type="Proteomes" id="UP001500051">
    <property type="component" value="Unassembled WGS sequence"/>
</dbReference>
<dbReference type="CDD" id="cd04301">
    <property type="entry name" value="NAT_SF"/>
    <property type="match status" value="1"/>
</dbReference>
<evidence type="ECO:0000256" key="1">
    <source>
        <dbReference type="ARBA" id="ARBA00022679"/>
    </source>
</evidence>
<comment type="caution">
    <text evidence="4">The sequence shown here is derived from an EMBL/GenBank/DDBJ whole genome shotgun (WGS) entry which is preliminary data.</text>
</comment>
<feature type="domain" description="N-acetyltransferase" evidence="3">
    <location>
        <begin position="15"/>
        <end position="193"/>
    </location>
</feature>
<gene>
    <name evidence="4" type="ORF">GCM10022204_09530</name>
</gene>
<keyword evidence="2" id="KW-0012">Acyltransferase</keyword>
<evidence type="ECO:0000256" key="2">
    <source>
        <dbReference type="ARBA" id="ARBA00023315"/>
    </source>
</evidence>
<dbReference type="InterPro" id="IPR000182">
    <property type="entry name" value="GNAT_dom"/>
</dbReference>
<keyword evidence="1" id="KW-0808">Transferase</keyword>
<name>A0ABP7CSQ3_9ACTN</name>
<evidence type="ECO:0000313" key="4">
    <source>
        <dbReference type="EMBL" id="GAA3695783.1"/>
    </source>
</evidence>
<keyword evidence="5" id="KW-1185">Reference proteome</keyword>